<evidence type="ECO:0008006" key="3">
    <source>
        <dbReference type="Google" id="ProtNLM"/>
    </source>
</evidence>
<dbReference type="RefSeq" id="WP_209707465.1">
    <property type="nucleotide sequence ID" value="NZ_JAGIOO010000001.1"/>
</dbReference>
<dbReference type="Pfam" id="PF13830">
    <property type="entry name" value="DUF4192"/>
    <property type="match status" value="1"/>
</dbReference>
<organism evidence="1 2">
    <name type="scientific">Crossiella equi</name>
    <dbReference type="NCBI Taxonomy" id="130796"/>
    <lineage>
        <taxon>Bacteria</taxon>
        <taxon>Bacillati</taxon>
        <taxon>Actinomycetota</taxon>
        <taxon>Actinomycetes</taxon>
        <taxon>Pseudonocardiales</taxon>
        <taxon>Pseudonocardiaceae</taxon>
        <taxon>Crossiella</taxon>
    </lineage>
</organism>
<comment type="caution">
    <text evidence="1">The sequence shown here is derived from an EMBL/GenBank/DDBJ whole genome shotgun (WGS) entry which is preliminary data.</text>
</comment>
<reference evidence="1 2" key="1">
    <citation type="submission" date="2021-03" db="EMBL/GenBank/DDBJ databases">
        <title>Sequencing the genomes of 1000 actinobacteria strains.</title>
        <authorList>
            <person name="Klenk H.-P."/>
        </authorList>
    </citation>
    <scope>NUCLEOTIDE SEQUENCE [LARGE SCALE GENOMIC DNA]</scope>
    <source>
        <strain evidence="1 2">DSM 44580</strain>
    </source>
</reference>
<keyword evidence="2" id="KW-1185">Reference proteome</keyword>
<accession>A0ABS5AM94</accession>
<protein>
    <recommendedName>
        <fullName evidence="3">DUF4192 domain-containing protein</fullName>
    </recommendedName>
</protein>
<dbReference type="EMBL" id="JAGIOO010000001">
    <property type="protein sequence ID" value="MBP2477694.1"/>
    <property type="molecule type" value="Genomic_DNA"/>
</dbReference>
<evidence type="ECO:0000313" key="2">
    <source>
        <dbReference type="Proteomes" id="UP001519363"/>
    </source>
</evidence>
<evidence type="ECO:0000313" key="1">
    <source>
        <dbReference type="EMBL" id="MBP2477694.1"/>
    </source>
</evidence>
<sequence length="342" mass="37558">MSRLINSVPAILGYYPQDSIVLLPHDSGKITKKTRLDLSTGGIRHDLRSPDDGSDPCILLINAVRELGWQNVIVLVVGGQRHQEEVPPHTGLVDNLTRQMQLEGLVVLCAVWVPEIRSGARWLRYGVQPTRTGTLGQVRHGGLADAARHRLGTPFESVTAMEKMLSPDDTRSLLMRQVIAEDLSTATRSPRTEKSLRAAMLVVERAVAAAQGGELPRTRAQFVALAHALWDPIVYESSLRWAIWPERQDAATRLWMALTRVLSGLDRANAAVLLTTTAAMARHHQIAAIAARISTECNGLPHGHEFARALRYGVLPAYAVSWLEESVDRAMADFAVLCDGRG</sequence>
<proteinExistence type="predicted"/>
<dbReference type="InterPro" id="IPR025447">
    <property type="entry name" value="DUF4192"/>
</dbReference>
<name>A0ABS5AM94_9PSEU</name>
<gene>
    <name evidence="1" type="ORF">JOF53_006566</name>
</gene>
<dbReference type="Proteomes" id="UP001519363">
    <property type="component" value="Unassembled WGS sequence"/>
</dbReference>